<dbReference type="RefSeq" id="WP_230733049.1">
    <property type="nucleotide sequence ID" value="NZ_JAJNDB010000001.1"/>
</dbReference>
<dbReference type="GO" id="GO:0006508">
    <property type="term" value="P:proteolysis"/>
    <property type="evidence" value="ECO:0007669"/>
    <property type="project" value="UniProtKB-KW"/>
</dbReference>
<name>A0ABS8P3X4_9PSEU</name>
<dbReference type="GO" id="GO:0008233">
    <property type="term" value="F:peptidase activity"/>
    <property type="evidence" value="ECO:0007669"/>
    <property type="project" value="UniProtKB-KW"/>
</dbReference>
<feature type="chain" id="PRO_5046545323" evidence="1">
    <location>
        <begin position="33"/>
        <end position="300"/>
    </location>
</feature>
<reference evidence="2 3" key="1">
    <citation type="submission" date="2021-11" db="EMBL/GenBank/DDBJ databases">
        <title>Draft genome sequence of Actinomycetospora sp. SF1 isolated from the rhizosphere soil.</title>
        <authorList>
            <person name="Duangmal K."/>
            <person name="Chantavorakit T."/>
        </authorList>
    </citation>
    <scope>NUCLEOTIDE SEQUENCE [LARGE SCALE GENOMIC DNA]</scope>
    <source>
        <strain evidence="2 3">TBRC 5722</strain>
    </source>
</reference>
<gene>
    <name evidence="2" type="ORF">LQ327_04935</name>
</gene>
<keyword evidence="3" id="KW-1185">Reference proteome</keyword>
<keyword evidence="2" id="KW-0378">Hydrolase</keyword>
<protein>
    <submittedName>
        <fullName evidence="2">Serine protease</fullName>
    </submittedName>
</protein>
<comment type="caution">
    <text evidence="2">The sequence shown here is derived from an EMBL/GenBank/DDBJ whole genome shotgun (WGS) entry which is preliminary data.</text>
</comment>
<keyword evidence="1" id="KW-0732">Signal</keyword>
<organism evidence="2 3">
    <name type="scientific">Actinomycetospora endophytica</name>
    <dbReference type="NCBI Taxonomy" id="2291215"/>
    <lineage>
        <taxon>Bacteria</taxon>
        <taxon>Bacillati</taxon>
        <taxon>Actinomycetota</taxon>
        <taxon>Actinomycetes</taxon>
        <taxon>Pseudonocardiales</taxon>
        <taxon>Pseudonocardiaceae</taxon>
        <taxon>Actinomycetospora</taxon>
    </lineage>
</organism>
<proteinExistence type="predicted"/>
<dbReference type="InterPro" id="IPR009003">
    <property type="entry name" value="Peptidase_S1_PA"/>
</dbReference>
<keyword evidence="2" id="KW-0645">Protease</keyword>
<dbReference type="Proteomes" id="UP001199469">
    <property type="component" value="Unassembled WGS sequence"/>
</dbReference>
<dbReference type="EMBL" id="JAJNDB010000001">
    <property type="protein sequence ID" value="MCD2192733.1"/>
    <property type="molecule type" value="Genomic_DNA"/>
</dbReference>
<dbReference type="SUPFAM" id="SSF50494">
    <property type="entry name" value="Trypsin-like serine proteases"/>
    <property type="match status" value="1"/>
</dbReference>
<evidence type="ECO:0000313" key="2">
    <source>
        <dbReference type="EMBL" id="MCD2192733.1"/>
    </source>
</evidence>
<sequence length="300" mass="29558">MRLGGARQGRRLAVVLLGAAALSAATLGSAWADQAPTPAPAPNVAVPAPAPAAGPNVGAAIDSGIHPGVQMRTDGAQCTANFVYSGGGKTYLGQAAHCSGTGGAEDTNGCTSKSLPIGTPVEVGGASKPGKLVYNSWLAMQHSGEKNPDACDYNDLALVEIDPADVAKVSPAVPFFGGPTGVDTAGTTPGERVASYGNSELRGGIPALSPKVGTSLGDQGHGWSHSVATVSPGIPGDSGSAFLSPDGKALGILSTLNFTPAPGTNGIGDLAKMLDYARSHGGPGDLAVKTGGPFKSLGLV</sequence>
<evidence type="ECO:0000256" key="1">
    <source>
        <dbReference type="SAM" id="SignalP"/>
    </source>
</evidence>
<feature type="signal peptide" evidence="1">
    <location>
        <begin position="1"/>
        <end position="32"/>
    </location>
</feature>
<accession>A0ABS8P3X4</accession>
<evidence type="ECO:0000313" key="3">
    <source>
        <dbReference type="Proteomes" id="UP001199469"/>
    </source>
</evidence>